<dbReference type="InterPro" id="IPR024289">
    <property type="entry name" value="DUF3828"/>
</dbReference>
<comment type="caution">
    <text evidence="3">The sequence shown here is derived from an EMBL/GenBank/DDBJ whole genome shotgun (WGS) entry which is preliminary data.</text>
</comment>
<organism evidence="3 4">
    <name type="scientific">Lelliottia aquatilis</name>
    <dbReference type="NCBI Taxonomy" id="2080838"/>
    <lineage>
        <taxon>Bacteria</taxon>
        <taxon>Pseudomonadati</taxon>
        <taxon>Pseudomonadota</taxon>
        <taxon>Gammaproteobacteria</taxon>
        <taxon>Enterobacterales</taxon>
        <taxon>Enterobacteriaceae</taxon>
        <taxon>Lelliottia</taxon>
    </lineage>
</organism>
<dbReference type="PROSITE" id="PS51257">
    <property type="entry name" value="PROKAR_LIPOPROTEIN"/>
    <property type="match status" value="1"/>
</dbReference>
<keyword evidence="4" id="KW-1185">Reference proteome</keyword>
<name>A0ABX4ZW75_9ENTR</name>
<keyword evidence="1" id="KW-0732">Signal</keyword>
<evidence type="ECO:0000313" key="4">
    <source>
        <dbReference type="Proteomes" id="UP000237025"/>
    </source>
</evidence>
<evidence type="ECO:0000256" key="1">
    <source>
        <dbReference type="SAM" id="SignalP"/>
    </source>
</evidence>
<dbReference type="Proteomes" id="UP000237025">
    <property type="component" value="Unassembled WGS sequence"/>
</dbReference>
<dbReference type="Gene3D" id="3.10.450.50">
    <property type="match status" value="1"/>
</dbReference>
<protein>
    <recommendedName>
        <fullName evidence="2">DUF3828 domain-containing protein</fullName>
    </recommendedName>
</protein>
<reference evidence="3 4" key="1">
    <citation type="submission" date="2018-02" db="EMBL/GenBank/DDBJ databases">
        <title>Lelliotia aquatilis sp. nov., isolated from drinking water.</title>
        <authorList>
            <person name="Kaempfer P."/>
            <person name="Glaeser S."/>
            <person name="Exner M."/>
            <person name="Doijad S."/>
            <person name="Chakraborty T."/>
        </authorList>
    </citation>
    <scope>NUCLEOTIDE SEQUENCE [LARGE SCALE GENOMIC DNA]</scope>
    <source>
        <strain evidence="3 4">6331-17</strain>
    </source>
</reference>
<sequence length="178" mass="19944">MLKGLFVALLSVMLTSCATHSDDTAEKTTLAFYQQYLQAFADFDPANAEQSPQANNSPLIKRYVASDTASRLAEIDGIYEQEIVGADYFTYCQDYAPEWVKALLVGKASMQFGGAKVPVSIGIVGDKYLQLMVYLKREDNKWKIYRVRNVTDNVEQYIFDDIAIKNAKAYAKDNPGPQ</sequence>
<dbReference type="EMBL" id="PQVW01000022">
    <property type="protein sequence ID" value="POZ19913.1"/>
    <property type="molecule type" value="Genomic_DNA"/>
</dbReference>
<feature type="chain" id="PRO_5045383129" description="DUF3828 domain-containing protein" evidence="1">
    <location>
        <begin position="22"/>
        <end position="178"/>
    </location>
</feature>
<feature type="domain" description="DUF3828" evidence="2">
    <location>
        <begin position="26"/>
        <end position="151"/>
    </location>
</feature>
<feature type="signal peptide" evidence="1">
    <location>
        <begin position="1"/>
        <end position="21"/>
    </location>
</feature>
<gene>
    <name evidence="3" type="ORF">C3712_20655</name>
</gene>
<accession>A0ABX4ZW75</accession>
<evidence type="ECO:0000259" key="2">
    <source>
        <dbReference type="Pfam" id="PF12883"/>
    </source>
</evidence>
<evidence type="ECO:0000313" key="3">
    <source>
        <dbReference type="EMBL" id="POZ19913.1"/>
    </source>
</evidence>
<proteinExistence type="predicted"/>
<dbReference type="RefSeq" id="WP_103950226.1">
    <property type="nucleotide sequence ID" value="NZ_PQVT01000021.1"/>
</dbReference>
<dbReference type="Pfam" id="PF12883">
    <property type="entry name" value="DUF3828"/>
    <property type="match status" value="1"/>
</dbReference>